<feature type="domain" description="Cystatin fetuin-A-type" evidence="8">
    <location>
        <begin position="66"/>
        <end position="174"/>
    </location>
</feature>
<dbReference type="GO" id="GO:0031012">
    <property type="term" value="C:extracellular matrix"/>
    <property type="evidence" value="ECO:0007669"/>
    <property type="project" value="TreeGrafter"/>
</dbReference>
<dbReference type="Gene3D" id="3.10.450.10">
    <property type="match status" value="2"/>
</dbReference>
<dbReference type="OMA" id="KVWPRQP"/>
<name>A0A3Q3A5C9_KRYMA</name>
<organism evidence="9 10">
    <name type="scientific">Kryptolebias marmoratus</name>
    <name type="common">Mangrove killifish</name>
    <name type="synonym">Rivulus marmoratus</name>
    <dbReference type="NCBI Taxonomy" id="37003"/>
    <lineage>
        <taxon>Eukaryota</taxon>
        <taxon>Metazoa</taxon>
        <taxon>Chordata</taxon>
        <taxon>Craniata</taxon>
        <taxon>Vertebrata</taxon>
        <taxon>Euteleostomi</taxon>
        <taxon>Actinopterygii</taxon>
        <taxon>Neopterygii</taxon>
        <taxon>Teleostei</taxon>
        <taxon>Neoteleostei</taxon>
        <taxon>Acanthomorphata</taxon>
        <taxon>Ovalentaria</taxon>
        <taxon>Atherinomorphae</taxon>
        <taxon>Cyprinodontiformes</taxon>
        <taxon>Rivulidae</taxon>
        <taxon>Kryptolebias</taxon>
    </lineage>
</organism>
<dbReference type="PROSITE" id="PS01255">
    <property type="entry name" value="FETUIN_2"/>
    <property type="match status" value="1"/>
</dbReference>
<evidence type="ECO:0000256" key="1">
    <source>
        <dbReference type="ARBA" id="ARBA00004613"/>
    </source>
</evidence>
<keyword evidence="6" id="KW-0325">Glycoprotein</keyword>
<dbReference type="GO" id="GO:0004869">
    <property type="term" value="F:cysteine-type endopeptidase inhibitor activity"/>
    <property type="evidence" value="ECO:0007669"/>
    <property type="project" value="InterPro"/>
</dbReference>
<reference evidence="9" key="1">
    <citation type="submission" date="2025-08" db="UniProtKB">
        <authorList>
            <consortium name="Ensembl"/>
        </authorList>
    </citation>
    <scope>IDENTIFICATION</scope>
</reference>
<dbReference type="InterPro" id="IPR001363">
    <property type="entry name" value="Prot_inh_fetuin_CS"/>
</dbReference>
<evidence type="ECO:0000313" key="9">
    <source>
        <dbReference type="Ensembl" id="ENSKMAP00000006094.1"/>
    </source>
</evidence>
<accession>A0A3Q3A5C9</accession>
<evidence type="ECO:0000256" key="5">
    <source>
        <dbReference type="ARBA" id="ARBA00023157"/>
    </source>
</evidence>
<dbReference type="AlphaFoldDB" id="A0A3Q3A5C9"/>
<keyword evidence="5" id="KW-1015">Disulfide bond</keyword>
<dbReference type="FunFam" id="3.10.450.10:FF:000009">
    <property type="entry name" value="Alpha-2-HS-glycoprotein 2"/>
    <property type="match status" value="1"/>
</dbReference>
<dbReference type="GO" id="GO:0072562">
    <property type="term" value="C:blood microparticle"/>
    <property type="evidence" value="ECO:0007669"/>
    <property type="project" value="TreeGrafter"/>
</dbReference>
<feature type="compositionally biased region" description="Low complexity" evidence="7">
    <location>
        <begin position="360"/>
        <end position="372"/>
    </location>
</feature>
<evidence type="ECO:0000256" key="6">
    <source>
        <dbReference type="ARBA" id="ARBA00023180"/>
    </source>
</evidence>
<dbReference type="PANTHER" id="PTHR13814">
    <property type="entry name" value="FETUIN"/>
    <property type="match status" value="1"/>
</dbReference>
<feature type="region of interest" description="Disordered" evidence="7">
    <location>
        <begin position="349"/>
        <end position="372"/>
    </location>
</feature>
<evidence type="ECO:0000256" key="4">
    <source>
        <dbReference type="ARBA" id="ARBA00022737"/>
    </source>
</evidence>
<dbReference type="PANTHER" id="PTHR13814:SF6">
    <property type="entry name" value="ALPHA-2-HS-GLYCOPROTEIN"/>
    <property type="match status" value="1"/>
</dbReference>
<dbReference type="InterPro" id="IPR025760">
    <property type="entry name" value="Cystatin_Fetuin_A"/>
</dbReference>
<dbReference type="InterPro" id="IPR046350">
    <property type="entry name" value="Cystatin_sf"/>
</dbReference>
<dbReference type="GeneTree" id="ENSGT00950000182930"/>
<dbReference type="SMART" id="SM00043">
    <property type="entry name" value="CY"/>
    <property type="match status" value="2"/>
</dbReference>
<dbReference type="SUPFAM" id="SSF54403">
    <property type="entry name" value="Cystatin/monellin"/>
    <property type="match status" value="2"/>
</dbReference>
<evidence type="ECO:0000313" key="10">
    <source>
        <dbReference type="Proteomes" id="UP000264800"/>
    </source>
</evidence>
<evidence type="ECO:0000256" key="3">
    <source>
        <dbReference type="ARBA" id="ARBA00022729"/>
    </source>
</evidence>
<keyword evidence="10" id="KW-1185">Reference proteome</keyword>
<keyword evidence="3" id="KW-0732">Signal</keyword>
<keyword evidence="2" id="KW-0964">Secreted</keyword>
<evidence type="ECO:0000256" key="2">
    <source>
        <dbReference type="ARBA" id="ARBA00022525"/>
    </source>
</evidence>
<protein>
    <submittedName>
        <fullName evidence="9">Alpha-2-HS-glycoprotein 2</fullName>
    </submittedName>
</protein>
<dbReference type="InterPro" id="IPR000010">
    <property type="entry name" value="Cystatin_dom"/>
</dbReference>
<dbReference type="Pfam" id="PF00031">
    <property type="entry name" value="Cystatin"/>
    <property type="match status" value="2"/>
</dbReference>
<evidence type="ECO:0000256" key="7">
    <source>
        <dbReference type="SAM" id="MobiDB-lite"/>
    </source>
</evidence>
<reference evidence="9" key="2">
    <citation type="submission" date="2025-09" db="UniProtKB">
        <authorList>
            <consortium name="Ensembl"/>
        </authorList>
    </citation>
    <scope>IDENTIFICATION</scope>
</reference>
<dbReference type="STRING" id="37003.ENSKMAP00000006094"/>
<comment type="subcellular location">
    <subcellularLocation>
        <location evidence="1">Secreted</location>
    </subcellularLocation>
</comment>
<dbReference type="Ensembl" id="ENSKMAT00000006200.1">
    <property type="protein sequence ID" value="ENSKMAP00000006094.1"/>
    <property type="gene ID" value="ENSKMAG00000004648.1"/>
</dbReference>
<dbReference type="InterPro" id="IPR050735">
    <property type="entry name" value="Kininogen_Fetuin_HRG"/>
</dbReference>
<evidence type="ECO:0000259" key="8">
    <source>
        <dbReference type="PROSITE" id="PS51529"/>
    </source>
</evidence>
<proteinExistence type="predicted"/>
<dbReference type="PROSITE" id="PS51529">
    <property type="entry name" value="CYSTATIN_FETUIN_A"/>
    <property type="match status" value="1"/>
</dbReference>
<sequence>MVFNSASPSCLKCTINTLQAPKAQPLPPFLLLLRSDIRAVPCAEMNLLGFAVALGLLGATWAEVNVLRPACDSPEVEEAALVARDYLNSQHTHGYKYELNRIEEIKVHTAPDGNSTYVLEVDLLETDCHVLDPTPVDNCTVRAKHLTAIEGDCDMVLNKVAGVLTVTAFKCKTEESREDICLGCFSLLPFNHTEGLDFVQTSLTKLNNMTENVTYVLMEVGRISAQVVSGGSKYNTEFVVIEASCVNDTCVALNDPMAARGICTAEGVSDPAVTCKMFSTLAPLVDANSTAAAKPAQPPHIHLGGLSPKHGLRHHKLTALHDPHTSGFLSAESSESAEVVPVAPALTVTSAPVDHHPTTDDSSSASDASASAEIHMKVKRDVPADKTHPVQACPGRVRFF</sequence>
<keyword evidence="4" id="KW-0677">Repeat</keyword>
<dbReference type="Proteomes" id="UP000264800">
    <property type="component" value="Unplaced"/>
</dbReference>
<dbReference type="CDD" id="cd00042">
    <property type="entry name" value="CY"/>
    <property type="match status" value="1"/>
</dbReference>